<dbReference type="InterPro" id="IPR013783">
    <property type="entry name" value="Ig-like_fold"/>
</dbReference>
<dbReference type="Pfam" id="PF09698">
    <property type="entry name" value="GSu_C4xC__C2xCH"/>
    <property type="match status" value="2"/>
</dbReference>
<dbReference type="Gene3D" id="2.60.40.10">
    <property type="entry name" value="Immunoglobulins"/>
    <property type="match status" value="3"/>
</dbReference>
<dbReference type="Gene3D" id="2.40.30.20">
    <property type="match status" value="1"/>
</dbReference>
<evidence type="ECO:0000256" key="4">
    <source>
        <dbReference type="ARBA" id="ARBA00022729"/>
    </source>
</evidence>
<sequence length="2715" mass="290750">MRWWRRWALALVVVVLGAVASEATVVHNFDCKNCHMVGVSFTDLGQGTTNLCLRCHREGASPIPMLDGTSRAPNARFAPGDASNAMGSYPPGLEPGAQTSHIWAGKDVNPAAGAQAPSDRRFYGRYHVSTGKITCQRCHDPHSRDPENTKILRLGAGSRDQMCVECHAPWVVGSEDRGLLTHPSVADYAAVAAAQPDKYRPIAEVEAWPGDIQLLSNGGVGCSSCHGVHFADSKADTPTAPGQAGSGDGKLLRGDGPQSAGTYPLCQACHTYKFHGSAEEEIGCLVCHSGHSYNAGQVNYFVLRSQTETQTYGPVGGLRYTVLPNVHGGSSTIAAQWAGTPGSADGFCERCHGELTTMPNSSRAHIAGENCLACHSHNASGMTYSFGANCADCHGFPPSAHIPGGPNGYAYVESGHNYALAANAKNENFTPHTSHSGAGSGYGFTCNLCHNADDFAATHNQGSFQDVFLSGNSFDSLVTAGGILSPSYNPSGSGTCSNLYCHSSGGKHNPSGKTASDFTTVSVSWGGGKGTITTCIACHGNDAATMTARNNSSAHLKHLAAGYACNVCHVETAASAGSLVAGAKGGTHVNGLVDVVFDSGYNLGNALLGVATYNSVNGSCAVFCHSDGQGNFASPAWGDAASGACGSCHAVAGADLSGSHGVHVDPLGANIGCAACHGAGADTGAHAGHVDGALTVDHETCNSCHGVESPEIILVWGNPQSADCLTCHTGAQTTVYTDRDGVQRSASAMSAYYAAGHGGVAAPQRCRDCHSTEFDADHMGADSTNRLRAIYGNDFNSDPQAFCNICHSFDAQLHYATTGTSHDASNCIACHDPHGQSGAQDAMIRDQIGGRQVVGFSDRNERSSYYLALPNQGGNNQYGICQVCHESNAVSYYNRTEEAPAHFAGLCISCHMHDGDELAFTPTGCNGCHGGGNNDPPTDNFWPDGELRIDYSIADRAGSHFVHVDAIGQALSGLNDGAWAAYGNKLNYQNQACSYCHPSPGGSNASGGPHSSPVTGRTDGKADLLNDAWNDGNFRDMSGNVDLTGFYNPVIQRCSNIACHSNGDFTWTWYEDKIAPGKIEDLAAHSGTLVGTVKLSWTPPDNDGDLPPGYQGQKGPGVYGYEIRYRTGGPVTDANWSSSAIAAGPPSAIRNYDNDPRTQTMTVYGLTPGMSYYFGVKAFDETMINHSPVSNSQSAQALVDSFAPRFQGLESARPAFISGSVDLHWSPARDDTGPITYLVYWVPSSQTIDWNNPQATTTATAFHVTGLQNGLDYLFAVRARDASPAQNVDANEVIKIAIPQSPSENDIFGRMYYGIANSGTNLGGGSTNLTLSCGSSMSFSSQYTSLMRDSGYACGDRTRNRIQSISSSGNIITWVLNSPYDVDTIIHGGSMSLYLRNRSDNGTITVHFDLGYWDNGFQTLDTFTRVLPRRHRGSVKAYFPAEPPQVGEPPKVFRVPKDKRLAIRLRKDGTREMEVWFGSKRGASLLTVYEQESNLLPNPFSVTTPNSPASGDVAINWTAAVDPEGDEVLYDVYGSVDGGASWPYIIAVDVSGTSALWRTKKDGLALNAPLNNVRVRVGAGDGMMHRIIGSDPGGLAADTFHDRRNALTGTFSVNNSVDTTPPAAITDLVAEHRPKFGTVWLYWHAPGDDGKEGRAHQYDIRYKESVPYNPADAINSEAKWNAATPVVGSPPLPAEPGRSQGFEVLGLNPGKDYFFSVRTADEAGNWSSLSNSPSAKGGLRCGVCHGNPPDDYATKGSHEMHGYTQVDCAKCHGAGAVDYDLKHYGGGIKLAWNNPKKGYFNQAVTHTALTSGLVEYHDKGVLIYRDATGPGGFNDLSIEMKNVDSGTCFGFNATNVTGCHGSGAPVWGDRDSVSCALCHGDPDRSDKDYYGRDWEDQTTDTRYGGNKPIYKAAPPINLLGNSNDFSVGQHLRHLNFSYRFTGDQCSLCHLGADHADGTVDVKLHSAAGENAQWIPPQGGNPGTCLGTSQMRCHGDNADLPEWRPRASEPNGPKLIACNECHGHEANVYWPGATTAMATAGRASTVNGNQNGDGVRTTLTVSGTGNNLLVGDRFKKAGTFFKITHKDSTTLTLHKPIPTGINFASGDVLRTEHIPHVYDGGTVRYCTWCHVEGHPQGDETGEGRNPPGEETVFIPNFPMVGLDYSSGGIHLRKTIGGRGPFHTEAEICWGCHDAQTPRISEWGYSGLARNKVTEQAITNVTKGTTTTIRSDGHGLQTGDRVVIYMPAGIQALNGWAGTITRTGVNTFTLDDTDTSSVTANFSSTNAKWKLATDYDYGVLHGGNGTWGSRTPVSNWVGATWDSPYFRYKTGTVQSTHSVNPEVTRPGVDAVAQIRCSYCHDVHDMNHAPGDVYSGRPYLRGSWKGNPYFEDGAPGRFEGYRQLTTNAARQSYYFTGSMDDFGMVPRGSTTMNKMGGYWIDQNSDYPTVTWTLQDSAGLCTLCHGTDVNSMNKFEVDEQGNPDNAWFSENGHSNAVIGGSGRFRFNVYNPAVRKEGGTNLRPGMGYQDTDGRNSSEIDRLYGLRNDMGSSNIDRVTDSARGVYPYAWGTSNVRNRYAVEEFAWGVNLDTEVAEPMYHRFSCSKCHNPHASRLPRLMITNCLDVSHNKWDDSFVTDSYWNSGRDNVGTVRWDGVGTGTRAQVMPYTGSDVSGQNRNRQFAYATSAINCHRFVKVDSTIEEPGWNRVTPWEEAPTWYNSN</sequence>
<dbReference type="Pfam" id="PF00041">
    <property type="entry name" value="fn3"/>
    <property type="match status" value="1"/>
</dbReference>
<dbReference type="Pfam" id="PF09699">
    <property type="entry name" value="Paired_CXXCH_1"/>
    <property type="match status" value="1"/>
</dbReference>
<gene>
    <name evidence="11" type="ORF">L9S41_00675</name>
</gene>
<name>A0ABY5ZMS1_9BACT</name>
<dbReference type="Gene3D" id="3.90.10.10">
    <property type="entry name" value="Cytochrome C3"/>
    <property type="match status" value="2"/>
</dbReference>
<dbReference type="PROSITE" id="PS51007">
    <property type="entry name" value="CYTC"/>
    <property type="match status" value="1"/>
</dbReference>
<evidence type="ECO:0000256" key="7">
    <source>
        <dbReference type="PROSITE-ProRule" id="PRU00433"/>
    </source>
</evidence>
<accession>A0ABY5ZMS1</accession>
<feature type="domain" description="Fibronectin type-III" evidence="9">
    <location>
        <begin position="1205"/>
        <end position="1301"/>
    </location>
</feature>
<dbReference type="InterPro" id="IPR010177">
    <property type="entry name" value="Paired_CXXCH_1"/>
</dbReference>
<feature type="domain" description="Fibronectin type-III" evidence="9">
    <location>
        <begin position="1075"/>
        <end position="1200"/>
    </location>
</feature>
<dbReference type="PANTHER" id="PTHR35038:SF6">
    <property type="entry name" value="SURFACE LOCALIZED DECAHEME CYTOCHROME C LIPOPROTEIN"/>
    <property type="match status" value="1"/>
</dbReference>
<dbReference type="InterPro" id="IPR038266">
    <property type="entry name" value="NapC/NirT_cytc_sf"/>
</dbReference>
<keyword evidence="3 7" id="KW-0479">Metal-binding</keyword>
<keyword evidence="6 7" id="KW-0408">Iron</keyword>
<keyword evidence="2 7" id="KW-0349">Heme</keyword>
<feature type="signal peptide" evidence="8">
    <location>
        <begin position="1"/>
        <end position="23"/>
    </location>
</feature>
<proteinExistence type="predicted"/>
<dbReference type="InterPro" id="IPR010176">
    <property type="entry name" value="C4xCH_C2xCH_motif_GEOSU"/>
</dbReference>
<reference evidence="11" key="1">
    <citation type="journal article" date="2022" name="Environ. Microbiol.">
        <title>Geoalkalibacter halelectricus SAP #1 sp. nov. possessing extracellular electron transfer and mineral#reducing capabilities from a haloalkaline environment.</title>
        <authorList>
            <person name="Yadav S."/>
            <person name="Singh R."/>
            <person name="Sundharam S.S."/>
            <person name="Chaudhary S."/>
            <person name="Krishnamurthi S."/>
            <person name="Patil S.A."/>
        </authorList>
    </citation>
    <scope>NUCLEOTIDE SEQUENCE</scope>
    <source>
        <strain evidence="11">SAP-1</strain>
    </source>
</reference>
<dbReference type="SMART" id="SM00060">
    <property type="entry name" value="FN3"/>
    <property type="match status" value="3"/>
</dbReference>
<dbReference type="NCBIfam" id="TIGR01904">
    <property type="entry name" value="GSu_C4xC__C2xCH"/>
    <property type="match status" value="2"/>
</dbReference>
<dbReference type="Proteomes" id="UP001060414">
    <property type="component" value="Chromosome"/>
</dbReference>
<feature type="chain" id="PRO_5045739995" evidence="8">
    <location>
        <begin position="24"/>
        <end position="2715"/>
    </location>
</feature>
<dbReference type="CDD" id="cd00063">
    <property type="entry name" value="FN3"/>
    <property type="match status" value="3"/>
</dbReference>
<evidence type="ECO:0000256" key="5">
    <source>
        <dbReference type="ARBA" id="ARBA00022982"/>
    </source>
</evidence>
<dbReference type="EMBL" id="CP092109">
    <property type="protein sequence ID" value="UWZ79928.1"/>
    <property type="molecule type" value="Genomic_DNA"/>
</dbReference>
<keyword evidence="4 8" id="KW-0732">Signal</keyword>
<dbReference type="Gene3D" id="1.10.1130.10">
    <property type="entry name" value="Flavocytochrome C3, Chain A"/>
    <property type="match status" value="1"/>
</dbReference>
<evidence type="ECO:0000256" key="8">
    <source>
        <dbReference type="SAM" id="SignalP"/>
    </source>
</evidence>
<evidence type="ECO:0000259" key="10">
    <source>
        <dbReference type="PROSITE" id="PS51007"/>
    </source>
</evidence>
<evidence type="ECO:0000313" key="12">
    <source>
        <dbReference type="Proteomes" id="UP001060414"/>
    </source>
</evidence>
<dbReference type="InterPro" id="IPR036116">
    <property type="entry name" value="FN3_sf"/>
</dbReference>
<evidence type="ECO:0000313" key="11">
    <source>
        <dbReference type="EMBL" id="UWZ79928.1"/>
    </source>
</evidence>
<keyword evidence="1" id="KW-0813">Transport</keyword>
<dbReference type="InterPro" id="IPR023366">
    <property type="entry name" value="ATP_synth_asu-like_sf"/>
</dbReference>
<dbReference type="PANTHER" id="PTHR35038">
    <property type="entry name" value="DISSIMILATORY SULFITE REDUCTASE SIRA"/>
    <property type="match status" value="1"/>
</dbReference>
<evidence type="ECO:0000256" key="1">
    <source>
        <dbReference type="ARBA" id="ARBA00022448"/>
    </source>
</evidence>
<dbReference type="Gene3D" id="1.10.3820.10">
    <property type="entry name" value="Di-heme elbow motif domain"/>
    <property type="match status" value="1"/>
</dbReference>
<dbReference type="CDD" id="cd08168">
    <property type="entry name" value="Cytochrom_C3"/>
    <property type="match status" value="1"/>
</dbReference>
<evidence type="ECO:0000256" key="2">
    <source>
        <dbReference type="ARBA" id="ARBA00022617"/>
    </source>
</evidence>
<dbReference type="InterPro" id="IPR051829">
    <property type="entry name" value="Multiheme_Cytochr_ET"/>
</dbReference>
<keyword evidence="12" id="KW-1185">Reference proteome</keyword>
<organism evidence="11 12">
    <name type="scientific">Geoalkalibacter halelectricus</name>
    <dbReference type="NCBI Taxonomy" id="2847045"/>
    <lineage>
        <taxon>Bacteria</taxon>
        <taxon>Pseudomonadati</taxon>
        <taxon>Thermodesulfobacteriota</taxon>
        <taxon>Desulfuromonadia</taxon>
        <taxon>Desulfuromonadales</taxon>
        <taxon>Geoalkalibacteraceae</taxon>
        <taxon>Geoalkalibacter</taxon>
    </lineage>
</organism>
<dbReference type="InterPro" id="IPR009056">
    <property type="entry name" value="Cyt_c-like_dom"/>
</dbReference>
<dbReference type="InterPro" id="IPR003961">
    <property type="entry name" value="FN3_dom"/>
</dbReference>
<dbReference type="InterPro" id="IPR036280">
    <property type="entry name" value="Multihaem_cyt_sf"/>
</dbReference>
<dbReference type="SUPFAM" id="SSF48695">
    <property type="entry name" value="Multiheme cytochromes"/>
    <property type="match status" value="5"/>
</dbReference>
<feature type="domain" description="Cytochrome c" evidence="10">
    <location>
        <begin position="978"/>
        <end position="1090"/>
    </location>
</feature>
<evidence type="ECO:0000259" key="9">
    <source>
        <dbReference type="PROSITE" id="PS50853"/>
    </source>
</evidence>
<evidence type="ECO:0000256" key="3">
    <source>
        <dbReference type="ARBA" id="ARBA00022723"/>
    </source>
</evidence>
<dbReference type="RefSeq" id="WP_260748281.1">
    <property type="nucleotide sequence ID" value="NZ_CP092109.1"/>
</dbReference>
<protein>
    <submittedName>
        <fullName evidence="11">CxxxxCH/CxxCH domain-containing protein</fullName>
    </submittedName>
</protein>
<evidence type="ECO:0000256" key="6">
    <source>
        <dbReference type="ARBA" id="ARBA00023004"/>
    </source>
</evidence>
<dbReference type="PROSITE" id="PS50853">
    <property type="entry name" value="FN3"/>
    <property type="match status" value="2"/>
</dbReference>
<dbReference type="SUPFAM" id="SSF49265">
    <property type="entry name" value="Fibronectin type III"/>
    <property type="match status" value="2"/>
</dbReference>
<keyword evidence="5" id="KW-0249">Electron transport</keyword>